<evidence type="ECO:0000313" key="1">
    <source>
        <dbReference type="EMBL" id="ERN05649.1"/>
    </source>
</evidence>
<gene>
    <name evidence="1" type="ORF">AMTR_s00006p00128990</name>
</gene>
<dbReference type="Gramene" id="ERN05649">
    <property type="protein sequence ID" value="ERN05649"/>
    <property type="gene ID" value="AMTR_s00006p00128990"/>
</dbReference>
<dbReference type="EMBL" id="KI393980">
    <property type="protein sequence ID" value="ERN05649.1"/>
    <property type="molecule type" value="Genomic_DNA"/>
</dbReference>
<name>W1PD78_AMBTC</name>
<proteinExistence type="predicted"/>
<protein>
    <submittedName>
        <fullName evidence="1">Uncharacterized protein</fullName>
    </submittedName>
</protein>
<dbReference type="Proteomes" id="UP000017836">
    <property type="component" value="Unassembled WGS sequence"/>
</dbReference>
<evidence type="ECO:0000313" key="2">
    <source>
        <dbReference type="Proteomes" id="UP000017836"/>
    </source>
</evidence>
<organism evidence="1 2">
    <name type="scientific">Amborella trichopoda</name>
    <dbReference type="NCBI Taxonomy" id="13333"/>
    <lineage>
        <taxon>Eukaryota</taxon>
        <taxon>Viridiplantae</taxon>
        <taxon>Streptophyta</taxon>
        <taxon>Embryophyta</taxon>
        <taxon>Tracheophyta</taxon>
        <taxon>Spermatophyta</taxon>
        <taxon>Magnoliopsida</taxon>
        <taxon>Amborellales</taxon>
        <taxon>Amborellaceae</taxon>
        <taxon>Amborella</taxon>
    </lineage>
</organism>
<keyword evidence="2" id="KW-1185">Reference proteome</keyword>
<dbReference type="AlphaFoldDB" id="W1PD78"/>
<accession>W1PD78</accession>
<sequence length="71" mass="7973">MVSFASFSTAHQSIAFVDEDVHPHEGGDDDPVISGEIVPPNLWGLFEILKTKFKAVHKIMRVFRPEPNLVQ</sequence>
<reference evidence="2" key="1">
    <citation type="journal article" date="2013" name="Science">
        <title>The Amborella genome and the evolution of flowering plants.</title>
        <authorList>
            <consortium name="Amborella Genome Project"/>
        </authorList>
    </citation>
    <scope>NUCLEOTIDE SEQUENCE [LARGE SCALE GENOMIC DNA]</scope>
</reference>
<dbReference type="HOGENOM" id="CLU_131157_1_0_1"/>